<reference evidence="2 3" key="1">
    <citation type="submission" date="2018-08" db="EMBL/GenBank/DDBJ databases">
        <title>Recombination of ecologically and evolutionarily significant loci maintains genetic cohesion in the Pseudomonas syringae species complex.</title>
        <authorList>
            <person name="Dillon M."/>
            <person name="Thakur S."/>
            <person name="Almeida R.N.D."/>
            <person name="Weir B.S."/>
            <person name="Guttman D.S."/>
        </authorList>
    </citation>
    <scope>NUCLEOTIDE SEQUENCE [LARGE SCALE GENOMIC DNA]</scope>
    <source>
        <strain evidence="2 3">NCPPB2445</strain>
    </source>
</reference>
<proteinExistence type="predicted"/>
<evidence type="ECO:0000313" key="2">
    <source>
        <dbReference type="EMBL" id="RMM55918.1"/>
    </source>
</evidence>
<protein>
    <submittedName>
        <fullName evidence="2">Uncharacterized protein</fullName>
    </submittedName>
</protein>
<dbReference type="Proteomes" id="UP000270661">
    <property type="component" value="Unassembled WGS sequence"/>
</dbReference>
<feature type="region of interest" description="Disordered" evidence="1">
    <location>
        <begin position="92"/>
        <end position="129"/>
    </location>
</feature>
<dbReference type="EMBL" id="RBOJ01000002">
    <property type="protein sequence ID" value="RMM55918.1"/>
    <property type="molecule type" value="Genomic_DNA"/>
</dbReference>
<feature type="compositionally biased region" description="Basic and acidic residues" evidence="1">
    <location>
        <begin position="111"/>
        <end position="122"/>
    </location>
</feature>
<name>A0A3M3F204_9PSED</name>
<accession>A0A3M3F204</accession>
<sequence>MIAAGVPSHDLPAQLESANLAKRLAPASNRYIEISDASHFSFLSMCKPGAQALLEEDVPGDGIICRDGNNGRPRGVIQQQITSLITEFLAQPSGSPEARAHRLTIDNPDACGREPAREERAHRVSRQAP</sequence>
<keyword evidence="3" id="KW-1185">Reference proteome</keyword>
<dbReference type="AlphaFoldDB" id="A0A3M3F204"/>
<gene>
    <name evidence="2" type="ORF">ALQ77_01955</name>
</gene>
<evidence type="ECO:0000313" key="3">
    <source>
        <dbReference type="Proteomes" id="UP000270661"/>
    </source>
</evidence>
<comment type="caution">
    <text evidence="2">The sequence shown here is derived from an EMBL/GenBank/DDBJ whole genome shotgun (WGS) entry which is preliminary data.</text>
</comment>
<organism evidence="2 3">
    <name type="scientific">Pseudomonas corrugata</name>
    <dbReference type="NCBI Taxonomy" id="47879"/>
    <lineage>
        <taxon>Bacteria</taxon>
        <taxon>Pseudomonadati</taxon>
        <taxon>Pseudomonadota</taxon>
        <taxon>Gammaproteobacteria</taxon>
        <taxon>Pseudomonadales</taxon>
        <taxon>Pseudomonadaceae</taxon>
        <taxon>Pseudomonas</taxon>
    </lineage>
</organism>
<evidence type="ECO:0000256" key="1">
    <source>
        <dbReference type="SAM" id="MobiDB-lite"/>
    </source>
</evidence>